<evidence type="ECO:0000313" key="1">
    <source>
        <dbReference type="EMBL" id="PRY13973.1"/>
    </source>
</evidence>
<dbReference type="RefSeq" id="WP_170127279.1">
    <property type="nucleotide sequence ID" value="NZ_PVZF01000007.1"/>
</dbReference>
<organism evidence="1 2">
    <name type="scientific">Kineococcus rhizosphaerae</name>
    <dbReference type="NCBI Taxonomy" id="559628"/>
    <lineage>
        <taxon>Bacteria</taxon>
        <taxon>Bacillati</taxon>
        <taxon>Actinomycetota</taxon>
        <taxon>Actinomycetes</taxon>
        <taxon>Kineosporiales</taxon>
        <taxon>Kineosporiaceae</taxon>
        <taxon>Kineococcus</taxon>
    </lineage>
</organism>
<sequence>MPTPPSTRHRRALLSDLSVDEAHRRELLVPHLPPGAAFSRRTAARLHGFDVRMPFEQDATFALEVTVPFGTEPVSRAGVRPYVAELFHDVTVLDGLPVTDLDRTLLDVARFASRPVALATLDQAAAQEVLDRVKLLERLRSARGHRFVAQARALVEMADPGAESELESCTRLRIVDAGFEPPQTQVPVRRPGVGRPYRLDMGWPHLRKAVEYDGIEHHDSAADRRHDQRRRDHLRSVGWEVLVVGKGDVLGCRQHFEEAVGNLLGLPWNGRPRKW</sequence>
<evidence type="ECO:0008006" key="3">
    <source>
        <dbReference type="Google" id="ProtNLM"/>
    </source>
</evidence>
<comment type="caution">
    <text evidence="1">The sequence shown here is derived from an EMBL/GenBank/DDBJ whole genome shotgun (WGS) entry which is preliminary data.</text>
</comment>
<accession>A0A2T0R2J6</accession>
<dbReference type="Proteomes" id="UP000238083">
    <property type="component" value="Unassembled WGS sequence"/>
</dbReference>
<name>A0A2T0R2J6_9ACTN</name>
<keyword evidence="2" id="KW-1185">Reference proteome</keyword>
<dbReference type="EMBL" id="PVZF01000007">
    <property type="protein sequence ID" value="PRY13973.1"/>
    <property type="molecule type" value="Genomic_DNA"/>
</dbReference>
<proteinExistence type="predicted"/>
<reference evidence="1 2" key="1">
    <citation type="submission" date="2018-03" db="EMBL/GenBank/DDBJ databases">
        <title>Genomic Encyclopedia of Archaeal and Bacterial Type Strains, Phase II (KMG-II): from individual species to whole genera.</title>
        <authorList>
            <person name="Goeker M."/>
        </authorList>
    </citation>
    <scope>NUCLEOTIDE SEQUENCE [LARGE SCALE GENOMIC DNA]</scope>
    <source>
        <strain evidence="1 2">DSM 19711</strain>
    </source>
</reference>
<evidence type="ECO:0000313" key="2">
    <source>
        <dbReference type="Proteomes" id="UP000238083"/>
    </source>
</evidence>
<dbReference type="SUPFAM" id="SSF52980">
    <property type="entry name" value="Restriction endonuclease-like"/>
    <property type="match status" value="1"/>
</dbReference>
<dbReference type="Gene3D" id="3.40.960.10">
    <property type="entry name" value="VSR Endonuclease"/>
    <property type="match status" value="1"/>
</dbReference>
<protein>
    <recommendedName>
        <fullName evidence="3">Very-short-patch-repair endonuclease</fullName>
    </recommendedName>
</protein>
<gene>
    <name evidence="1" type="ORF">CLV37_10791</name>
</gene>
<dbReference type="InterPro" id="IPR011335">
    <property type="entry name" value="Restrct_endonuc-II-like"/>
</dbReference>
<dbReference type="AlphaFoldDB" id="A0A2T0R2J6"/>